<name>A0A410WTG4_9BACL</name>
<sequence>MAVNLSTFPLAIDQFQKHYEIQAQDIPGIQRFQELKLKASRTPSEETELANLTVQYREKFISADDFNRFQDALVNMEIFIKDNVEGYILTKQGEFTNYVDAAKNTVQTTKDSALQTIEQKKENVITYLDGTTAGALRNDIGVMGDLETVNKQSLVKVANELRSDSIRVDNKVGVLSTLNTTDQSNIVKAMNEIKSNLEIAYWMGV</sequence>
<keyword evidence="4" id="KW-1185">Reference proteome</keyword>
<dbReference type="EMBL" id="CP026520">
    <property type="protein sequence ID" value="QAV17630.1"/>
    <property type="molecule type" value="Genomic_DNA"/>
</dbReference>
<dbReference type="KEGG" id="pchi:PC41400_08110"/>
<dbReference type="OrthoDB" id="2634635at2"/>
<dbReference type="Proteomes" id="UP000288943">
    <property type="component" value="Chromosome"/>
</dbReference>
<protein>
    <submittedName>
        <fullName evidence="2">Uncharacterized protein</fullName>
    </submittedName>
</protein>
<reference evidence="1 4" key="2">
    <citation type="submission" date="2022-05" db="EMBL/GenBank/DDBJ databases">
        <title>Genome Sequencing of Bee-Associated Microbes.</title>
        <authorList>
            <person name="Dunlap C."/>
        </authorList>
    </citation>
    <scope>NUCLEOTIDE SEQUENCE [LARGE SCALE GENOMIC DNA]</scope>
    <source>
        <strain evidence="1 4">NRRL B-23120</strain>
    </source>
</reference>
<dbReference type="AlphaFoldDB" id="A0A410WTG4"/>
<reference evidence="2 3" key="1">
    <citation type="submission" date="2018-01" db="EMBL/GenBank/DDBJ databases">
        <title>The whole genome sequencing and assembly of Paenibacillus chitinolyticus KCCM 41400 strain.</title>
        <authorList>
            <person name="Kim J.-Y."/>
            <person name="Park M.-K."/>
            <person name="Lee Y.-J."/>
            <person name="Yi H."/>
            <person name="Bahn Y.-S."/>
            <person name="Kim J.F."/>
            <person name="Lee D.-W."/>
        </authorList>
    </citation>
    <scope>NUCLEOTIDE SEQUENCE [LARGE SCALE GENOMIC DNA]</scope>
    <source>
        <strain evidence="2 3">KCCM 41400</strain>
    </source>
</reference>
<proteinExistence type="predicted"/>
<organism evidence="2 3">
    <name type="scientific">Paenibacillus chitinolyticus</name>
    <dbReference type="NCBI Taxonomy" id="79263"/>
    <lineage>
        <taxon>Bacteria</taxon>
        <taxon>Bacillati</taxon>
        <taxon>Bacillota</taxon>
        <taxon>Bacilli</taxon>
        <taxon>Bacillales</taxon>
        <taxon>Paenibacillaceae</taxon>
        <taxon>Paenibacillus</taxon>
    </lineage>
</organism>
<accession>A0A410WTG4</accession>
<evidence type="ECO:0000313" key="3">
    <source>
        <dbReference type="Proteomes" id="UP000288943"/>
    </source>
</evidence>
<dbReference type="RefSeq" id="WP_042229088.1">
    <property type="nucleotide sequence ID" value="NZ_CP026520.1"/>
</dbReference>
<dbReference type="GeneID" id="95374774"/>
<evidence type="ECO:0000313" key="4">
    <source>
        <dbReference type="Proteomes" id="UP001527202"/>
    </source>
</evidence>
<evidence type="ECO:0000313" key="2">
    <source>
        <dbReference type="EMBL" id="QAV17630.1"/>
    </source>
</evidence>
<dbReference type="EMBL" id="JAMDMJ010000039">
    <property type="protein sequence ID" value="MCY9599129.1"/>
    <property type="molecule type" value="Genomic_DNA"/>
</dbReference>
<evidence type="ECO:0000313" key="1">
    <source>
        <dbReference type="EMBL" id="MCY9599129.1"/>
    </source>
</evidence>
<dbReference type="Proteomes" id="UP001527202">
    <property type="component" value="Unassembled WGS sequence"/>
</dbReference>
<gene>
    <name evidence="1" type="ORF">M5X16_25555</name>
    <name evidence="2" type="ORF">PC41400_08110</name>
</gene>